<dbReference type="PANTHER" id="PTHR30146">
    <property type="entry name" value="LACI-RELATED TRANSCRIPTIONAL REPRESSOR"/>
    <property type="match status" value="1"/>
</dbReference>
<dbReference type="InterPro" id="IPR010982">
    <property type="entry name" value="Lambda_DNA-bd_dom_sf"/>
</dbReference>
<dbReference type="Proteomes" id="UP000270471">
    <property type="component" value="Unassembled WGS sequence"/>
</dbReference>
<keyword evidence="7" id="KW-1185">Reference proteome</keyword>
<accession>A0A3M0I309</accession>
<keyword evidence="4" id="KW-0804">Transcription</keyword>
<organism evidence="6 7">
    <name type="scientific">Streptomyces shenzhenensis</name>
    <dbReference type="NCBI Taxonomy" id="943815"/>
    <lineage>
        <taxon>Bacteria</taxon>
        <taxon>Bacillati</taxon>
        <taxon>Actinomycetota</taxon>
        <taxon>Actinomycetes</taxon>
        <taxon>Kitasatosporales</taxon>
        <taxon>Streptomycetaceae</taxon>
        <taxon>Streptomyces</taxon>
    </lineage>
</organism>
<evidence type="ECO:0000256" key="4">
    <source>
        <dbReference type="ARBA" id="ARBA00023163"/>
    </source>
</evidence>
<evidence type="ECO:0000313" key="7">
    <source>
        <dbReference type="Proteomes" id="UP000270471"/>
    </source>
</evidence>
<dbReference type="GO" id="GO:0000976">
    <property type="term" value="F:transcription cis-regulatory region binding"/>
    <property type="evidence" value="ECO:0007669"/>
    <property type="project" value="TreeGrafter"/>
</dbReference>
<name>A0A3M0I309_9ACTN</name>
<dbReference type="SUPFAM" id="SSF53822">
    <property type="entry name" value="Periplasmic binding protein-like I"/>
    <property type="match status" value="1"/>
</dbReference>
<proteinExistence type="predicted"/>
<dbReference type="SUPFAM" id="SSF47413">
    <property type="entry name" value="lambda repressor-like DNA-binding domains"/>
    <property type="match status" value="1"/>
</dbReference>
<gene>
    <name evidence="6" type="ORF">CTZ28_36650</name>
</gene>
<dbReference type="CDD" id="cd06267">
    <property type="entry name" value="PBP1_LacI_sugar_binding-like"/>
    <property type="match status" value="1"/>
</dbReference>
<dbReference type="PROSITE" id="PS50932">
    <property type="entry name" value="HTH_LACI_2"/>
    <property type="match status" value="1"/>
</dbReference>
<dbReference type="InterPro" id="IPR028082">
    <property type="entry name" value="Peripla_BP_I"/>
</dbReference>
<evidence type="ECO:0000259" key="5">
    <source>
        <dbReference type="PROSITE" id="PS50932"/>
    </source>
</evidence>
<dbReference type="GO" id="GO:0003700">
    <property type="term" value="F:DNA-binding transcription factor activity"/>
    <property type="evidence" value="ECO:0007669"/>
    <property type="project" value="TreeGrafter"/>
</dbReference>
<dbReference type="AlphaFoldDB" id="A0A3M0I309"/>
<dbReference type="Pfam" id="PF00532">
    <property type="entry name" value="Peripla_BP_1"/>
    <property type="match status" value="1"/>
</dbReference>
<dbReference type="InterPro" id="IPR001761">
    <property type="entry name" value="Peripla_BP/Lac1_sug-bd_dom"/>
</dbReference>
<keyword evidence="1" id="KW-0678">Repressor</keyword>
<feature type="domain" description="HTH lacI-type" evidence="5">
    <location>
        <begin position="11"/>
        <end position="66"/>
    </location>
</feature>
<dbReference type="InterPro" id="IPR000843">
    <property type="entry name" value="HTH_LacI"/>
</dbReference>
<dbReference type="Pfam" id="PF00356">
    <property type="entry name" value="LacI"/>
    <property type="match status" value="1"/>
</dbReference>
<sequence>MENRFPTTARATIADVAAYAGVAKSTVSKYLSDGNYYVSPATREKIRAAIEHLDYQPSAFAQGLSKRRTNTIGVMVASIANPFYPELVAGVEKVIEAAGYTMLLGSSGQSRQKEADLVDALIKQRVEGVVVTSATMHDREVARLVEAGVDVVVASRELQGELIADTVVVDNRRGGYLAAQHLRDHGHTTATLVTGPLDVVAFQHRAEGFRAVYGEGKGTVLMLSNSDMTTAVDPVADLLAGPERPSAVLAASDTIALGVMTAATTQHLGIPRDLAVIGFDNIWVSQVPNVGLATIEGHAHRVGTVAAERLVDRITSRRAAPFGPPPPPERVVINADLVRRASCGCSSAHTVTTRRGPSSN</sequence>
<dbReference type="CDD" id="cd01392">
    <property type="entry name" value="HTH_LacI"/>
    <property type="match status" value="1"/>
</dbReference>
<protein>
    <recommendedName>
        <fullName evidence="5">HTH lacI-type domain-containing protein</fullName>
    </recommendedName>
</protein>
<evidence type="ECO:0000256" key="1">
    <source>
        <dbReference type="ARBA" id="ARBA00022491"/>
    </source>
</evidence>
<keyword evidence="3" id="KW-0238">DNA-binding</keyword>
<evidence type="ECO:0000256" key="3">
    <source>
        <dbReference type="ARBA" id="ARBA00023125"/>
    </source>
</evidence>
<dbReference type="PANTHER" id="PTHR30146:SF148">
    <property type="entry name" value="HTH-TYPE TRANSCRIPTIONAL REPRESSOR PURR-RELATED"/>
    <property type="match status" value="1"/>
</dbReference>
<reference evidence="6 7" key="1">
    <citation type="submission" date="2017-11" db="EMBL/GenBank/DDBJ databases">
        <title>Draft genome of actinobacteria isolated from guarana (Paullinia cupana (Mart.) Ducke.</title>
        <authorList>
            <person name="Siqueira K.A."/>
            <person name="Liotti R.G."/>
            <person name="Mendes T.A.O."/>
            <person name="Soares M.A."/>
        </authorList>
    </citation>
    <scope>NUCLEOTIDE SEQUENCE [LARGE SCALE GENOMIC DNA]</scope>
    <source>
        <strain evidence="6 7">193</strain>
    </source>
</reference>
<evidence type="ECO:0000313" key="6">
    <source>
        <dbReference type="EMBL" id="RMB81113.1"/>
    </source>
</evidence>
<dbReference type="EMBL" id="PENI01000034">
    <property type="protein sequence ID" value="RMB81113.1"/>
    <property type="molecule type" value="Genomic_DNA"/>
</dbReference>
<comment type="caution">
    <text evidence="6">The sequence shown here is derived from an EMBL/GenBank/DDBJ whole genome shotgun (WGS) entry which is preliminary data.</text>
</comment>
<dbReference type="OrthoDB" id="3595338at2"/>
<evidence type="ECO:0000256" key="2">
    <source>
        <dbReference type="ARBA" id="ARBA00023015"/>
    </source>
</evidence>
<keyword evidence="2" id="KW-0805">Transcription regulation</keyword>
<dbReference type="Gene3D" id="1.10.260.40">
    <property type="entry name" value="lambda repressor-like DNA-binding domains"/>
    <property type="match status" value="1"/>
</dbReference>
<dbReference type="Gene3D" id="3.40.50.2300">
    <property type="match status" value="2"/>
</dbReference>
<dbReference type="SMART" id="SM00354">
    <property type="entry name" value="HTH_LACI"/>
    <property type="match status" value="1"/>
</dbReference>